<organism evidence="1 2">
    <name type="scientific">Solanum tuberosum</name>
    <name type="common">Potato</name>
    <dbReference type="NCBI Taxonomy" id="4113"/>
    <lineage>
        <taxon>Eukaryota</taxon>
        <taxon>Viridiplantae</taxon>
        <taxon>Streptophyta</taxon>
        <taxon>Embryophyta</taxon>
        <taxon>Tracheophyta</taxon>
        <taxon>Spermatophyta</taxon>
        <taxon>Magnoliopsida</taxon>
        <taxon>eudicotyledons</taxon>
        <taxon>Gunneridae</taxon>
        <taxon>Pentapetalae</taxon>
        <taxon>asterids</taxon>
        <taxon>lamiids</taxon>
        <taxon>Solanales</taxon>
        <taxon>Solanaceae</taxon>
        <taxon>Solanoideae</taxon>
        <taxon>Solaneae</taxon>
        <taxon>Solanum</taxon>
    </lineage>
</organism>
<evidence type="ECO:0000313" key="2">
    <source>
        <dbReference type="Proteomes" id="UP000011115"/>
    </source>
</evidence>
<evidence type="ECO:0000313" key="1">
    <source>
        <dbReference type="EnsemblPlants" id="PGSC0003DMT400051612"/>
    </source>
</evidence>
<keyword evidence="2" id="KW-1185">Reference proteome</keyword>
<dbReference type="PaxDb" id="4113-PGSC0003DMT400051612"/>
<dbReference type="Proteomes" id="UP000011115">
    <property type="component" value="Unassembled WGS sequence"/>
</dbReference>
<name>M1BRX9_SOLTU</name>
<accession>M1BRX9</accession>
<reference evidence="1" key="2">
    <citation type="submission" date="2015-06" db="UniProtKB">
        <authorList>
            <consortium name="EnsemblPlants"/>
        </authorList>
    </citation>
    <scope>IDENTIFICATION</scope>
    <source>
        <strain evidence="1">DM1-3 516 R44</strain>
    </source>
</reference>
<protein>
    <submittedName>
        <fullName evidence="1">Uncharacterized protein</fullName>
    </submittedName>
</protein>
<dbReference type="EnsemblPlants" id="PGSC0003DMT400051612">
    <property type="protein sequence ID" value="PGSC0003DMT400051612"/>
    <property type="gene ID" value="PGSC0003DMG402020044"/>
</dbReference>
<proteinExistence type="predicted"/>
<dbReference type="HOGENOM" id="CLU_2982886_0_0_1"/>
<reference evidence="2" key="1">
    <citation type="journal article" date="2011" name="Nature">
        <title>Genome sequence and analysis of the tuber crop potato.</title>
        <authorList>
            <consortium name="The Potato Genome Sequencing Consortium"/>
        </authorList>
    </citation>
    <scope>NUCLEOTIDE SEQUENCE [LARGE SCALE GENOMIC DNA]</scope>
    <source>
        <strain evidence="2">cv. DM1-3 516 R44</strain>
    </source>
</reference>
<sequence>MVYDNLCNGGLEVYCSTHVTYTFTGGRDITTKTCRSSCSPVFHTCNYKNKSILPVTRA</sequence>
<dbReference type="Gramene" id="PGSC0003DMT400051612">
    <property type="protein sequence ID" value="PGSC0003DMT400051612"/>
    <property type="gene ID" value="PGSC0003DMG402020044"/>
</dbReference>
<dbReference type="AlphaFoldDB" id="M1BRX9"/>
<dbReference type="InParanoid" id="M1BRX9"/>